<dbReference type="GO" id="GO:0005829">
    <property type="term" value="C:cytosol"/>
    <property type="evidence" value="ECO:0007669"/>
    <property type="project" value="TreeGrafter"/>
</dbReference>
<dbReference type="Pfam" id="PF09334">
    <property type="entry name" value="tRNA-synt_1g"/>
    <property type="match status" value="1"/>
</dbReference>
<dbReference type="InterPro" id="IPR015413">
    <property type="entry name" value="Methionyl/Leucyl_tRNA_Synth"/>
</dbReference>
<keyword evidence="4 7" id="KW-0067">ATP-binding</keyword>
<dbReference type="AlphaFoldDB" id="A0A4Q9LYB5"/>
<dbReference type="Proteomes" id="UP000292282">
    <property type="component" value="Unassembled WGS sequence"/>
</dbReference>
<evidence type="ECO:0000259" key="10">
    <source>
        <dbReference type="Pfam" id="PF19303"/>
    </source>
</evidence>
<evidence type="ECO:0000313" key="12">
    <source>
        <dbReference type="Proteomes" id="UP000292282"/>
    </source>
</evidence>
<keyword evidence="8" id="KW-0812">Transmembrane</keyword>
<evidence type="ECO:0000256" key="7">
    <source>
        <dbReference type="RuleBase" id="RU363039"/>
    </source>
</evidence>
<dbReference type="InterPro" id="IPR041872">
    <property type="entry name" value="Anticodon_Met"/>
</dbReference>
<dbReference type="SUPFAM" id="SSF52374">
    <property type="entry name" value="Nucleotidylyl transferase"/>
    <property type="match status" value="1"/>
</dbReference>
<gene>
    <name evidence="11" type="ORF">CWI38_0320p0010</name>
</gene>
<evidence type="ECO:0000256" key="4">
    <source>
        <dbReference type="ARBA" id="ARBA00022840"/>
    </source>
</evidence>
<dbReference type="EMBL" id="PITK01000320">
    <property type="protein sequence ID" value="TBU14825.1"/>
    <property type="molecule type" value="Genomic_DNA"/>
</dbReference>
<comment type="similarity">
    <text evidence="1 7">Belongs to the class-I aminoacyl-tRNA synthetase family.</text>
</comment>
<dbReference type="GO" id="GO:0004825">
    <property type="term" value="F:methionine-tRNA ligase activity"/>
    <property type="evidence" value="ECO:0007669"/>
    <property type="project" value="InterPro"/>
</dbReference>
<feature type="transmembrane region" description="Helical" evidence="8">
    <location>
        <begin position="145"/>
        <end position="164"/>
    </location>
</feature>
<evidence type="ECO:0000256" key="2">
    <source>
        <dbReference type="ARBA" id="ARBA00022598"/>
    </source>
</evidence>
<dbReference type="PANTHER" id="PTHR45765">
    <property type="entry name" value="METHIONINE--TRNA LIGASE"/>
    <property type="match status" value="1"/>
</dbReference>
<sequence>MYENDKFSKSRNVGIFGSDLLNDTKGPASIWRFYLIKIRPENKDTNFSVEDFIQTVKSDLINNFGNFCNRSLKFFEEKMKRNIEFNLNEEDKLFISQINDSYSQYLCAMERIELKNGLKIFMEISNAGNKYLQDNINDKERRKTVFSVGVSLVVLLGHICEPFMPSITKKIFKMIEVENTEIFPEKFEVISKCTLGGTKIIPLFEPVDGNDMKTKYKNRPTLNLLTWLKVASIFIDFL</sequence>
<evidence type="ECO:0000256" key="3">
    <source>
        <dbReference type="ARBA" id="ARBA00022741"/>
    </source>
</evidence>
<dbReference type="VEuPathDB" id="MicrosporidiaDB:CWI38_0320p0010"/>
<comment type="caution">
    <text evidence="11">The sequence shown here is derived from an EMBL/GenBank/DDBJ whole genome shotgun (WGS) entry which is preliminary data.</text>
</comment>
<dbReference type="Gene3D" id="1.10.730.10">
    <property type="entry name" value="Isoleucyl-tRNA Synthetase, Domain 1"/>
    <property type="match status" value="1"/>
</dbReference>
<evidence type="ECO:0000256" key="5">
    <source>
        <dbReference type="ARBA" id="ARBA00022917"/>
    </source>
</evidence>
<dbReference type="InterPro" id="IPR009080">
    <property type="entry name" value="tRNAsynth_Ia_anticodon-bd"/>
</dbReference>
<dbReference type="STRING" id="1176355.A0A4Q9LYB5"/>
<dbReference type="GO" id="GO:0005524">
    <property type="term" value="F:ATP binding"/>
    <property type="evidence" value="ECO:0007669"/>
    <property type="project" value="UniProtKB-KW"/>
</dbReference>
<keyword evidence="8" id="KW-1133">Transmembrane helix</keyword>
<feature type="domain" description="Methionyl-tRNA synthetase anticodon-binding" evidence="10">
    <location>
        <begin position="88"/>
        <end position="189"/>
    </location>
</feature>
<dbReference type="GO" id="GO:0017101">
    <property type="term" value="C:aminoacyl-tRNA synthetase multienzyme complex"/>
    <property type="evidence" value="ECO:0007669"/>
    <property type="project" value="TreeGrafter"/>
</dbReference>
<dbReference type="GO" id="GO:0006431">
    <property type="term" value="P:methionyl-tRNA aminoacylation"/>
    <property type="evidence" value="ECO:0007669"/>
    <property type="project" value="TreeGrafter"/>
</dbReference>
<evidence type="ECO:0000313" key="11">
    <source>
        <dbReference type="EMBL" id="TBU14825.1"/>
    </source>
</evidence>
<protein>
    <submittedName>
        <fullName evidence="11">Putative methionine--tRNA ligase</fullName>
    </submittedName>
</protein>
<dbReference type="InterPro" id="IPR023458">
    <property type="entry name" value="Met-tRNA_ligase_1"/>
</dbReference>
<accession>A0A4Q9LYB5</accession>
<keyword evidence="8" id="KW-0472">Membrane</keyword>
<dbReference type="Pfam" id="PF19303">
    <property type="entry name" value="Anticodon_3"/>
    <property type="match status" value="1"/>
</dbReference>
<dbReference type="OrthoDB" id="5844513at2759"/>
<dbReference type="SUPFAM" id="SSF47323">
    <property type="entry name" value="Anticodon-binding domain of a subclass of class I aminoacyl-tRNA synthetases"/>
    <property type="match status" value="1"/>
</dbReference>
<feature type="domain" description="Methionyl/Leucyl tRNA synthetase" evidence="9">
    <location>
        <begin position="2"/>
        <end position="71"/>
    </location>
</feature>
<evidence type="ECO:0000256" key="1">
    <source>
        <dbReference type="ARBA" id="ARBA00005594"/>
    </source>
</evidence>
<keyword evidence="5 7" id="KW-0648">Protein biosynthesis</keyword>
<name>A0A4Q9LYB5_9MICR</name>
<dbReference type="PANTHER" id="PTHR45765:SF1">
    <property type="entry name" value="METHIONINE--TRNA LIGASE, CYTOPLASMIC"/>
    <property type="match status" value="1"/>
</dbReference>
<organism evidence="11 12">
    <name type="scientific">Hamiltosporidium tvaerminnensis</name>
    <dbReference type="NCBI Taxonomy" id="1176355"/>
    <lineage>
        <taxon>Eukaryota</taxon>
        <taxon>Fungi</taxon>
        <taxon>Fungi incertae sedis</taxon>
        <taxon>Microsporidia</taxon>
        <taxon>Dubosqiidae</taxon>
        <taxon>Hamiltosporidium</taxon>
    </lineage>
</organism>
<dbReference type="InterPro" id="IPR014729">
    <property type="entry name" value="Rossmann-like_a/b/a_fold"/>
</dbReference>
<keyword evidence="3 7" id="KW-0547">Nucleotide-binding</keyword>
<dbReference type="Gene3D" id="3.40.50.620">
    <property type="entry name" value="HUPs"/>
    <property type="match status" value="1"/>
</dbReference>
<evidence type="ECO:0000259" key="9">
    <source>
        <dbReference type="Pfam" id="PF09334"/>
    </source>
</evidence>
<evidence type="ECO:0000256" key="6">
    <source>
        <dbReference type="ARBA" id="ARBA00023146"/>
    </source>
</evidence>
<proteinExistence type="inferred from homology"/>
<reference evidence="11 12" key="1">
    <citation type="submission" date="2017-12" db="EMBL/GenBank/DDBJ databases">
        <authorList>
            <person name="Pombert J.-F."/>
            <person name="Haag K.L."/>
            <person name="Ebert D."/>
        </authorList>
    </citation>
    <scope>NUCLEOTIDE SEQUENCE [LARGE SCALE GENOMIC DNA]</scope>
    <source>
        <strain evidence="11">IL-G-3</strain>
    </source>
</reference>
<keyword evidence="12" id="KW-1185">Reference proteome</keyword>
<evidence type="ECO:0000256" key="8">
    <source>
        <dbReference type="SAM" id="Phobius"/>
    </source>
</evidence>
<keyword evidence="6 7" id="KW-0030">Aminoacyl-tRNA synthetase</keyword>
<keyword evidence="2 7" id="KW-0436">Ligase</keyword>